<dbReference type="InterPro" id="IPR013783">
    <property type="entry name" value="Ig-like_fold"/>
</dbReference>
<organism evidence="1 2">
    <name type="scientific">Parnassius mnemosyne</name>
    <name type="common">clouded apollo</name>
    <dbReference type="NCBI Taxonomy" id="213953"/>
    <lineage>
        <taxon>Eukaryota</taxon>
        <taxon>Metazoa</taxon>
        <taxon>Ecdysozoa</taxon>
        <taxon>Arthropoda</taxon>
        <taxon>Hexapoda</taxon>
        <taxon>Insecta</taxon>
        <taxon>Pterygota</taxon>
        <taxon>Neoptera</taxon>
        <taxon>Endopterygota</taxon>
        <taxon>Lepidoptera</taxon>
        <taxon>Glossata</taxon>
        <taxon>Ditrysia</taxon>
        <taxon>Papilionoidea</taxon>
        <taxon>Papilionidae</taxon>
        <taxon>Parnassiinae</taxon>
        <taxon>Parnassini</taxon>
        <taxon>Parnassius</taxon>
        <taxon>Driopa</taxon>
    </lineage>
</organism>
<name>A0AAV1LVH5_9NEOP</name>
<dbReference type="PANTHER" id="PTHR48421">
    <property type="entry name" value="MYCBP-ASSOCIATED PROTEIN"/>
    <property type="match status" value="1"/>
</dbReference>
<dbReference type="AlphaFoldDB" id="A0AAV1LVH5"/>
<dbReference type="PANTHER" id="PTHR48421:SF1">
    <property type="entry name" value="MYCBP-ASSOCIATED PROTEIN"/>
    <property type="match status" value="1"/>
</dbReference>
<gene>
    <name evidence="1" type="ORF">PARMNEM_LOCUS17957</name>
</gene>
<dbReference type="EMBL" id="CAVLGL010000104">
    <property type="protein sequence ID" value="CAK1599039.1"/>
    <property type="molecule type" value="Genomic_DNA"/>
</dbReference>
<dbReference type="Pfam" id="PF14646">
    <property type="entry name" value="MYCBPAP"/>
    <property type="match status" value="1"/>
</dbReference>
<dbReference type="InterPro" id="IPR032707">
    <property type="entry name" value="MYCBPAP"/>
</dbReference>
<dbReference type="Gene3D" id="2.60.40.10">
    <property type="entry name" value="Immunoglobulins"/>
    <property type="match status" value="1"/>
</dbReference>
<evidence type="ECO:0008006" key="3">
    <source>
        <dbReference type="Google" id="ProtNLM"/>
    </source>
</evidence>
<keyword evidence="2" id="KW-1185">Reference proteome</keyword>
<sequence length="582" mass="68662">MESKLNDNRNINPDHELLNWEKWVRIRKEETENLNKKTGRLPVDMVMNLHEKVREEREWKTVLENAQLKSKPSLRGSIWEQPLRLKQKCYCEPVYEVHRKCEEMGIPPILEHVGVPQDILENEKGIYGIPERKKCIKLDNQYHKYKEKREVELKEKIKKIDPFRSEISGLLVKGNKPKTSTKVLPALPKIHILQSRTDDFPSENLSGICAVRINNTVLIKSAPGQVLAELQKMQYEKWHESCSSWFYYFNVPVKRVGRAKLFIQNLGTVTLRYCWKKIKQQVPFIPEDTNGQVFFFNKNENVLSPGQSREVNFTFISSDTGIYSELWELNFCNVTCFDSLLGQLTVSLQADSVDDMEKIRHKTDLLKVRLNRKAVRKLIRNMLNEAIKKASSVEPQIYPYKKLFLEAEMFVMKNPVCFYHQTEIIKLKDFYTEMMTGETWDLSIASWRSSMMERVFEDRMKFYEILKQSHLELLKPWYEGESVLEQKYYAVKLILMELANKFDKEYLVLINANNITEQCDEMYGMALETESVVMINSDPHRIERKIFYMRIYEHIATAVEACVGVISSLDLNRWIHFDFCRQ</sequence>
<evidence type="ECO:0000313" key="1">
    <source>
        <dbReference type="EMBL" id="CAK1599039.1"/>
    </source>
</evidence>
<dbReference type="Proteomes" id="UP001314205">
    <property type="component" value="Unassembled WGS sequence"/>
</dbReference>
<proteinExistence type="predicted"/>
<protein>
    <recommendedName>
        <fullName evidence="3">MYCBP-associated protein</fullName>
    </recommendedName>
</protein>
<reference evidence="1 2" key="1">
    <citation type="submission" date="2023-11" db="EMBL/GenBank/DDBJ databases">
        <authorList>
            <person name="Hedman E."/>
            <person name="Englund M."/>
            <person name="Stromberg M."/>
            <person name="Nyberg Akerstrom W."/>
            <person name="Nylinder S."/>
            <person name="Jareborg N."/>
            <person name="Kallberg Y."/>
            <person name="Kronander E."/>
        </authorList>
    </citation>
    <scope>NUCLEOTIDE SEQUENCE [LARGE SCALE GENOMIC DNA]</scope>
</reference>
<evidence type="ECO:0000313" key="2">
    <source>
        <dbReference type="Proteomes" id="UP001314205"/>
    </source>
</evidence>
<comment type="caution">
    <text evidence="1">The sequence shown here is derived from an EMBL/GenBank/DDBJ whole genome shotgun (WGS) entry which is preliminary data.</text>
</comment>
<accession>A0AAV1LVH5</accession>